<evidence type="ECO:0000313" key="2">
    <source>
        <dbReference type="Proteomes" id="UP000265703"/>
    </source>
</evidence>
<organism evidence="1 2">
    <name type="scientific">Glomus cerebriforme</name>
    <dbReference type="NCBI Taxonomy" id="658196"/>
    <lineage>
        <taxon>Eukaryota</taxon>
        <taxon>Fungi</taxon>
        <taxon>Fungi incertae sedis</taxon>
        <taxon>Mucoromycota</taxon>
        <taxon>Glomeromycotina</taxon>
        <taxon>Glomeromycetes</taxon>
        <taxon>Glomerales</taxon>
        <taxon>Glomeraceae</taxon>
        <taxon>Glomus</taxon>
    </lineage>
</organism>
<proteinExistence type="predicted"/>
<keyword evidence="2" id="KW-1185">Reference proteome</keyword>
<comment type="caution">
    <text evidence="1">The sequence shown here is derived from an EMBL/GenBank/DDBJ whole genome shotgun (WGS) entry which is preliminary data.</text>
</comment>
<accession>A0A397SD56</accession>
<dbReference type="Proteomes" id="UP000265703">
    <property type="component" value="Unassembled WGS sequence"/>
</dbReference>
<sequence>MGTVADSNEAVRCEYISIILHACIGIVKKLTGKEISLNPQLEVVGEERLISLLSALKNQLLLQRENNIKSVLASLRMLCNAKVPTKLTRKRKADGAFGEEYDYLYRIHHHSHGVVLSPLYLGGHFMYE</sequence>
<dbReference type="AlphaFoldDB" id="A0A397SD56"/>
<evidence type="ECO:0000313" key="1">
    <source>
        <dbReference type="EMBL" id="RIA83432.1"/>
    </source>
</evidence>
<protein>
    <submittedName>
        <fullName evidence="1">Uncharacterized protein</fullName>
    </submittedName>
</protein>
<dbReference type="OrthoDB" id="2433843at2759"/>
<reference evidence="1 2" key="1">
    <citation type="submission" date="2018-06" db="EMBL/GenBank/DDBJ databases">
        <title>Comparative genomics reveals the genomic features of Rhizophagus irregularis, R. cerebriforme, R. diaphanum and Gigaspora rosea, and their symbiotic lifestyle signature.</title>
        <authorList>
            <person name="Morin E."/>
            <person name="San Clemente H."/>
            <person name="Chen E.C.H."/>
            <person name="De La Providencia I."/>
            <person name="Hainaut M."/>
            <person name="Kuo A."/>
            <person name="Kohler A."/>
            <person name="Murat C."/>
            <person name="Tang N."/>
            <person name="Roy S."/>
            <person name="Loubradou J."/>
            <person name="Henrissat B."/>
            <person name="Grigoriev I.V."/>
            <person name="Corradi N."/>
            <person name="Roux C."/>
            <person name="Martin F.M."/>
        </authorList>
    </citation>
    <scope>NUCLEOTIDE SEQUENCE [LARGE SCALE GENOMIC DNA]</scope>
    <source>
        <strain evidence="1 2">DAOM 227022</strain>
    </source>
</reference>
<gene>
    <name evidence="1" type="ORF">C1645_833821</name>
</gene>
<name>A0A397SD56_9GLOM</name>
<dbReference type="EMBL" id="QKYT01000572">
    <property type="protein sequence ID" value="RIA83432.1"/>
    <property type="molecule type" value="Genomic_DNA"/>
</dbReference>